<evidence type="ECO:0000313" key="1">
    <source>
        <dbReference type="EMBL" id="AUW47694.1"/>
    </source>
</evidence>
<proteinExistence type="predicted"/>
<dbReference type="Proteomes" id="UP000238523">
    <property type="component" value="Plasmid pRLN3"/>
</dbReference>
<dbReference type="AlphaFoldDB" id="A0A2K9ZHJ2"/>
<evidence type="ECO:0000313" key="2">
    <source>
        <dbReference type="Proteomes" id="UP000238523"/>
    </source>
</evidence>
<organism evidence="1 2">
    <name type="scientific">Rhizobium leguminosarum</name>
    <dbReference type="NCBI Taxonomy" id="384"/>
    <lineage>
        <taxon>Bacteria</taxon>
        <taxon>Pseudomonadati</taxon>
        <taxon>Pseudomonadota</taxon>
        <taxon>Alphaproteobacteria</taxon>
        <taxon>Hyphomicrobiales</taxon>
        <taxon>Rhizobiaceae</taxon>
        <taxon>Rhizobium/Agrobacterium group</taxon>
        <taxon>Rhizobium</taxon>
    </lineage>
</organism>
<accession>A0A2K9ZHJ2</accession>
<gene>
    <name evidence="1" type="ORF">CUJ84_pRLN3000587</name>
</gene>
<dbReference type="EMBL" id="CP025015">
    <property type="protein sequence ID" value="AUW47694.1"/>
    <property type="molecule type" value="Genomic_DNA"/>
</dbReference>
<reference evidence="1 2" key="1">
    <citation type="submission" date="2017-11" db="EMBL/GenBank/DDBJ databases">
        <title>Complete genome of Rhizobium leguminosarum Norway, an ineffective micro-symbiont.</title>
        <authorList>
            <person name="Hoffrichter A."/>
            <person name="Liang J."/>
            <person name="Brachmann A."/>
            <person name="Marin M."/>
        </authorList>
    </citation>
    <scope>NUCLEOTIDE SEQUENCE [LARGE SCALE GENOMIC DNA]</scope>
    <source>
        <strain evidence="1 2">Norway</strain>
        <plasmid evidence="2">Plasmid prln3</plasmid>
    </source>
</reference>
<sequence length="87" mass="10690">MRLRGWTSERFARNLSHFNFIRRKHTNFMLWSRAKFWLGRKMPRECEVNSTLLLTTNAGKIDPHPRASNILYRPWLYVFRRRFLAIH</sequence>
<name>A0A2K9ZHJ2_RHILE</name>
<geneLocation type="plasmid" evidence="2">
    <name>prln3</name>
</geneLocation>
<keyword evidence="1" id="KW-0614">Plasmid</keyword>
<protein>
    <submittedName>
        <fullName evidence="1">Uncharacterized protein</fullName>
    </submittedName>
</protein>